<keyword evidence="1" id="KW-0802">TPR repeat</keyword>
<organism evidence="2 3">
    <name type="scientific">Pararcticibacter amylolyticus</name>
    <dbReference type="NCBI Taxonomy" id="2173175"/>
    <lineage>
        <taxon>Bacteria</taxon>
        <taxon>Pseudomonadati</taxon>
        <taxon>Bacteroidota</taxon>
        <taxon>Sphingobacteriia</taxon>
        <taxon>Sphingobacteriales</taxon>
        <taxon>Sphingobacteriaceae</taxon>
        <taxon>Pararcticibacter</taxon>
    </lineage>
</organism>
<comment type="caution">
    <text evidence="2">The sequence shown here is derived from an EMBL/GenBank/DDBJ whole genome shotgun (WGS) entry which is preliminary data.</text>
</comment>
<evidence type="ECO:0000313" key="2">
    <source>
        <dbReference type="EMBL" id="PWG81380.1"/>
    </source>
</evidence>
<feature type="repeat" description="TPR" evidence="1">
    <location>
        <begin position="13"/>
        <end position="46"/>
    </location>
</feature>
<proteinExistence type="predicted"/>
<dbReference type="PROSITE" id="PS50005">
    <property type="entry name" value="TPR"/>
    <property type="match status" value="1"/>
</dbReference>
<dbReference type="OrthoDB" id="9793489at2"/>
<name>A0A2U2PJ32_9SPHI</name>
<dbReference type="InterPro" id="IPR019734">
    <property type="entry name" value="TPR_rpt"/>
</dbReference>
<gene>
    <name evidence="2" type="ORF">DDR33_05940</name>
</gene>
<evidence type="ECO:0000256" key="1">
    <source>
        <dbReference type="PROSITE-ProRule" id="PRU00339"/>
    </source>
</evidence>
<accession>A0A2U2PJ32</accession>
<dbReference type="AlphaFoldDB" id="A0A2U2PJ32"/>
<dbReference type="Gene3D" id="1.25.40.10">
    <property type="entry name" value="Tetratricopeptide repeat domain"/>
    <property type="match status" value="1"/>
</dbReference>
<sequence length="60" mass="6566">MSDLQYPLNADVLKGYELIADCYQAKGDPVQAAANYRKAISLNPQNENAAGRLQGIAEKR</sequence>
<dbReference type="Pfam" id="PF00515">
    <property type="entry name" value="TPR_1"/>
    <property type="match status" value="1"/>
</dbReference>
<dbReference type="Proteomes" id="UP000245647">
    <property type="component" value="Unassembled WGS sequence"/>
</dbReference>
<dbReference type="EMBL" id="QEAS01000004">
    <property type="protein sequence ID" value="PWG81380.1"/>
    <property type="molecule type" value="Genomic_DNA"/>
</dbReference>
<keyword evidence="3" id="KW-1185">Reference proteome</keyword>
<evidence type="ECO:0000313" key="3">
    <source>
        <dbReference type="Proteomes" id="UP000245647"/>
    </source>
</evidence>
<dbReference type="InterPro" id="IPR011990">
    <property type="entry name" value="TPR-like_helical_dom_sf"/>
</dbReference>
<dbReference type="SUPFAM" id="SSF48452">
    <property type="entry name" value="TPR-like"/>
    <property type="match status" value="1"/>
</dbReference>
<dbReference type="RefSeq" id="WP_109414864.1">
    <property type="nucleotide sequence ID" value="NZ_QEAS01000004.1"/>
</dbReference>
<dbReference type="SMART" id="SM00028">
    <property type="entry name" value="TPR"/>
    <property type="match status" value="1"/>
</dbReference>
<reference evidence="2 3" key="1">
    <citation type="submission" date="2018-04" db="EMBL/GenBank/DDBJ databases">
        <title>Pedobacter chongqingensis sp. nov., isolated from a rottenly hemp rope.</title>
        <authorList>
            <person name="Cai Y."/>
        </authorList>
    </citation>
    <scope>NUCLEOTIDE SEQUENCE [LARGE SCALE GENOMIC DNA]</scope>
    <source>
        <strain evidence="2 3">FJ4-8</strain>
    </source>
</reference>
<protein>
    <submittedName>
        <fullName evidence="2">Uncharacterized protein</fullName>
    </submittedName>
</protein>